<keyword evidence="1" id="KW-0472">Membrane</keyword>
<evidence type="ECO:0000256" key="1">
    <source>
        <dbReference type="SAM" id="Phobius"/>
    </source>
</evidence>
<dbReference type="EMBL" id="AMRV01000004">
    <property type="protein sequence ID" value="EMD83107.1"/>
    <property type="molecule type" value="Genomic_DNA"/>
</dbReference>
<evidence type="ECO:0000313" key="3">
    <source>
        <dbReference type="Proteomes" id="UP000011717"/>
    </source>
</evidence>
<accession>M2U4Z7</accession>
<name>M2U4Z7_9SPHN</name>
<protein>
    <recommendedName>
        <fullName evidence="4">General secretion pathway protein M</fullName>
    </recommendedName>
</protein>
<dbReference type="Gene3D" id="3.30.1360.100">
    <property type="entry name" value="General secretion pathway protein M, EpsM"/>
    <property type="match status" value="1"/>
</dbReference>
<dbReference type="RefSeq" id="WP_008601849.1">
    <property type="nucleotide sequence ID" value="NZ_AMRV01000004.1"/>
</dbReference>
<dbReference type="InterPro" id="IPR007690">
    <property type="entry name" value="T2SS_GspM"/>
</dbReference>
<dbReference type="Proteomes" id="UP000011717">
    <property type="component" value="Unassembled WGS sequence"/>
</dbReference>
<dbReference type="GO" id="GO:0015627">
    <property type="term" value="C:type II protein secretion system complex"/>
    <property type="evidence" value="ECO:0007669"/>
    <property type="project" value="InterPro"/>
</dbReference>
<evidence type="ECO:0000313" key="2">
    <source>
        <dbReference type="EMBL" id="EMD83107.1"/>
    </source>
</evidence>
<comment type="caution">
    <text evidence="2">The sequence shown here is derived from an EMBL/GenBank/DDBJ whole genome shotgun (WGS) entry which is preliminary data.</text>
</comment>
<dbReference type="AlphaFoldDB" id="M2U4Z7"/>
<organism evidence="2 3">
    <name type="scientific">Pacificimonas flava</name>
    <dbReference type="NCBI Taxonomy" id="1234595"/>
    <lineage>
        <taxon>Bacteria</taxon>
        <taxon>Pseudomonadati</taxon>
        <taxon>Pseudomonadota</taxon>
        <taxon>Alphaproteobacteria</taxon>
        <taxon>Sphingomonadales</taxon>
        <taxon>Sphingosinicellaceae</taxon>
        <taxon>Pacificimonas</taxon>
    </lineage>
</organism>
<keyword evidence="1" id="KW-1133">Transmembrane helix</keyword>
<sequence>MTLHRYRNWFVGLSARERVLVTGLGALLLLMLLWFALVMPLTDFRSAARAAHATALEDRAEADALLTRLGGSGAGAIAAEDVAAVFAEAGLQPRVEPADGGLSVRLEAVRADVLFNLLGRIEGEGGMIVAGADITANDDATLSARLQLRGGGA</sequence>
<reference evidence="2 3" key="1">
    <citation type="journal article" date="2013" name="Genome Announc.">
        <title>Draft Genome Sequence of Strain JLT2015T, Belonging to the Family Sphingomonadaceae of the Alphaproteobacteria.</title>
        <authorList>
            <person name="Tang K."/>
            <person name="Liu K."/>
            <person name="Li S."/>
            <person name="Jiao N."/>
        </authorList>
    </citation>
    <scope>NUCLEOTIDE SEQUENCE [LARGE SCALE GENOMIC DNA]</scope>
    <source>
        <strain evidence="2 3">JLT2015</strain>
    </source>
</reference>
<dbReference type="GO" id="GO:0015628">
    <property type="term" value="P:protein secretion by the type II secretion system"/>
    <property type="evidence" value="ECO:0007669"/>
    <property type="project" value="InterPro"/>
</dbReference>
<keyword evidence="1" id="KW-0812">Transmembrane</keyword>
<evidence type="ECO:0008006" key="4">
    <source>
        <dbReference type="Google" id="ProtNLM"/>
    </source>
</evidence>
<feature type="transmembrane region" description="Helical" evidence="1">
    <location>
        <begin position="20"/>
        <end position="39"/>
    </location>
</feature>
<proteinExistence type="predicted"/>
<keyword evidence="3" id="KW-1185">Reference proteome</keyword>
<dbReference type="Pfam" id="PF04612">
    <property type="entry name" value="T2SSM"/>
    <property type="match status" value="1"/>
</dbReference>
<gene>
    <name evidence="2" type="ORF">C725_1705</name>
</gene>